<dbReference type="EMBL" id="VSSR01000008">
    <property type="protein sequence ID" value="TYL87471.1"/>
    <property type="molecule type" value="Genomic_DNA"/>
</dbReference>
<comment type="caution">
    <text evidence="1">The sequence shown here is derived from an EMBL/GenBank/DDBJ whole genome shotgun (WGS) entry which is preliminary data.</text>
</comment>
<evidence type="ECO:0000313" key="2">
    <source>
        <dbReference type="Proteomes" id="UP000324853"/>
    </source>
</evidence>
<protein>
    <submittedName>
        <fullName evidence="1">Uncharacterized protein</fullName>
    </submittedName>
</protein>
<gene>
    <name evidence="1" type="ORF">FXB38_04980</name>
</gene>
<name>A0A5S4X1G2_9BRAD</name>
<dbReference type="AlphaFoldDB" id="A0A5S4X1G2"/>
<dbReference type="RefSeq" id="WP_148749648.1">
    <property type="nucleotide sequence ID" value="NZ_VSSR01000008.1"/>
</dbReference>
<organism evidence="1 2">
    <name type="scientific">Bradyrhizobium cytisi</name>
    <dbReference type="NCBI Taxonomy" id="515489"/>
    <lineage>
        <taxon>Bacteria</taxon>
        <taxon>Pseudomonadati</taxon>
        <taxon>Pseudomonadota</taxon>
        <taxon>Alphaproteobacteria</taxon>
        <taxon>Hyphomicrobiales</taxon>
        <taxon>Nitrobacteraceae</taxon>
        <taxon>Bradyrhizobium</taxon>
    </lineage>
</organism>
<reference evidence="1 2" key="1">
    <citation type="submission" date="2019-08" db="EMBL/GenBank/DDBJ databases">
        <title>Bradyrhizobium hipponensis sp. nov., a rhizobium isolated from a Lupinus angustifolius root nodule in Tunisia.</title>
        <authorList>
            <person name="Off K."/>
            <person name="Rejili M."/>
            <person name="Mars M."/>
            <person name="Brachmann A."/>
            <person name="Marin M."/>
        </authorList>
    </citation>
    <scope>NUCLEOTIDE SEQUENCE [LARGE SCALE GENOMIC DNA]</scope>
    <source>
        <strain evidence="1 2">CTAW11</strain>
    </source>
</reference>
<evidence type="ECO:0000313" key="1">
    <source>
        <dbReference type="EMBL" id="TYL87471.1"/>
    </source>
</evidence>
<keyword evidence="2" id="KW-1185">Reference proteome</keyword>
<accession>A0A5S4X1G2</accession>
<sequence length="68" mass="7588">MKKRIGWKVSRIIGGRYTAVPLYEGGVEGGGFIEPTFVTPEEAQKFIGSGQAERTLVVFDDLEQRKDK</sequence>
<dbReference type="Proteomes" id="UP000324853">
    <property type="component" value="Unassembled WGS sequence"/>
</dbReference>
<proteinExistence type="predicted"/>